<keyword evidence="2" id="KW-0614">Plasmid</keyword>
<dbReference type="Proteomes" id="UP000194159">
    <property type="component" value="Plasmid pRetNXC12d"/>
</dbReference>
<feature type="region of interest" description="Disordered" evidence="1">
    <location>
        <begin position="39"/>
        <end position="85"/>
    </location>
</feature>
<gene>
    <name evidence="2" type="ORF">NXC12_PD00038</name>
</gene>
<dbReference type="EMBL" id="CP020910">
    <property type="protein sequence ID" value="ARQ13150.1"/>
    <property type="molecule type" value="Genomic_DNA"/>
</dbReference>
<evidence type="ECO:0000256" key="1">
    <source>
        <dbReference type="SAM" id="MobiDB-lite"/>
    </source>
</evidence>
<geneLocation type="plasmid" evidence="3">
    <name>pretnxc12d</name>
</geneLocation>
<name>A0AAN1EMM8_RHIET</name>
<proteinExistence type="predicted"/>
<evidence type="ECO:0000313" key="2">
    <source>
        <dbReference type="EMBL" id="ARQ13150.1"/>
    </source>
</evidence>
<evidence type="ECO:0000313" key="3">
    <source>
        <dbReference type="Proteomes" id="UP000194159"/>
    </source>
</evidence>
<accession>A0AAN1EMM8</accession>
<dbReference type="AlphaFoldDB" id="A0AAN1EMM8"/>
<organism evidence="2 3">
    <name type="scientific">Rhizobium etli</name>
    <dbReference type="NCBI Taxonomy" id="29449"/>
    <lineage>
        <taxon>Bacteria</taxon>
        <taxon>Pseudomonadati</taxon>
        <taxon>Pseudomonadota</taxon>
        <taxon>Alphaproteobacteria</taxon>
        <taxon>Hyphomicrobiales</taxon>
        <taxon>Rhizobiaceae</taxon>
        <taxon>Rhizobium/Agrobacterium group</taxon>
        <taxon>Rhizobium</taxon>
    </lineage>
</organism>
<evidence type="ECO:0008006" key="4">
    <source>
        <dbReference type="Google" id="ProtNLM"/>
    </source>
</evidence>
<protein>
    <recommendedName>
        <fullName evidence="4">SEC-C motif-containing protein</fullName>
    </recommendedName>
</protein>
<sequence>MEVLLSSDARTELQRIGGGLDARQPVRVKDRGIVILDPQPTLTTVQEKNHEQRQSARGPAAQSRQRSTRRQGSSDRSRTPRAQSRVVGLAGNYARQLEIVQGAYPGATLLPDEHGVWLLARSQVLAGLAREAIFLIALPYTPAVEPRGWAFWEGYGQVEWIGPRHTNFTDGSVCAYHPTLDNAWSPGGDLRTLLDLYSVWALRHLHLAVFDRWPGRQHAMPDAAGRSDPYYRLLQFKEAELCSCGSHRRYGECCRPHDLKLPFRLIQQEFERRNGGCNILDRAAPAEITASISSGGRNTPPPILEVHDFLRAHIAAKAGKNGGKPVK</sequence>
<reference evidence="2 3" key="1">
    <citation type="submission" date="2017-04" db="EMBL/GenBank/DDBJ databases">
        <title>Complete genome sequences of Rhizobium genomic linages associated to common bean (phaseolus vulgaris).</title>
        <authorList>
            <person name="Santamaria R.I."/>
            <person name="Bustos P."/>
            <person name="Perez-Carrascal O."/>
            <person name="Martinez-Flores I."/>
            <person name="Juarez S."/>
            <person name="Lozano L."/>
            <person name="Miranda F."/>
            <person name="Vinuesa P."/>
            <person name="Martinez-Romero E."/>
            <person name="Cevallos M.A."/>
            <person name="Romero D."/>
            <person name="Davila G."/>
            <person name="Gonzalez V."/>
        </authorList>
    </citation>
    <scope>NUCLEOTIDE SEQUENCE [LARGE SCALE GENOMIC DNA]</scope>
    <source>
        <strain evidence="2 3">NXC12</strain>
        <plasmid evidence="3">pretnxc12d</plasmid>
    </source>
</reference>